<dbReference type="InterPro" id="IPR006158">
    <property type="entry name" value="Cobalamin-bd"/>
</dbReference>
<evidence type="ECO:0000313" key="3">
    <source>
        <dbReference type="Proteomes" id="UP000075635"/>
    </source>
</evidence>
<dbReference type="Gene3D" id="1.10.1240.10">
    <property type="entry name" value="Methionine synthase domain"/>
    <property type="match status" value="1"/>
</dbReference>
<evidence type="ECO:0000313" key="2">
    <source>
        <dbReference type="EMBL" id="KYF75303.1"/>
    </source>
</evidence>
<dbReference type="Pfam" id="PF02607">
    <property type="entry name" value="B12-binding_2"/>
    <property type="match status" value="1"/>
</dbReference>
<protein>
    <recommendedName>
        <fullName evidence="1">B12-binding domain-containing protein</fullName>
    </recommendedName>
</protein>
<dbReference type="SUPFAM" id="SSF52242">
    <property type="entry name" value="Cobalamin (vitamin B12)-binding domain"/>
    <property type="match status" value="1"/>
</dbReference>
<accession>A0A150R5B5</accession>
<reference evidence="2 3" key="1">
    <citation type="submission" date="2014-02" db="EMBL/GenBank/DDBJ databases">
        <title>The small core and large imbalanced accessory genome model reveals a collaborative survival strategy of Sorangium cellulosum strains in nature.</title>
        <authorList>
            <person name="Han K."/>
            <person name="Peng R."/>
            <person name="Blom J."/>
            <person name="Li Y.-Z."/>
        </authorList>
    </citation>
    <scope>NUCLEOTIDE SEQUENCE [LARGE SCALE GENOMIC DNA]</scope>
    <source>
        <strain evidence="2 3">So0011-07</strain>
    </source>
</reference>
<organism evidence="2 3">
    <name type="scientific">Sorangium cellulosum</name>
    <name type="common">Polyangium cellulosum</name>
    <dbReference type="NCBI Taxonomy" id="56"/>
    <lineage>
        <taxon>Bacteria</taxon>
        <taxon>Pseudomonadati</taxon>
        <taxon>Myxococcota</taxon>
        <taxon>Polyangia</taxon>
        <taxon>Polyangiales</taxon>
        <taxon>Polyangiaceae</taxon>
        <taxon>Sorangium</taxon>
    </lineage>
</organism>
<name>A0A150R5B5_SORCE</name>
<dbReference type="InterPro" id="IPR036594">
    <property type="entry name" value="Meth_synthase_dom"/>
</dbReference>
<dbReference type="InterPro" id="IPR036724">
    <property type="entry name" value="Cobalamin-bd_sf"/>
</dbReference>
<dbReference type="Proteomes" id="UP000075635">
    <property type="component" value="Unassembled WGS sequence"/>
</dbReference>
<proteinExistence type="predicted"/>
<comment type="caution">
    <text evidence="2">The sequence shown here is derived from an EMBL/GenBank/DDBJ whole genome shotgun (WGS) entry which is preliminary data.</text>
</comment>
<feature type="domain" description="B12-binding" evidence="1">
    <location>
        <begin position="98"/>
        <end position="219"/>
    </location>
</feature>
<dbReference type="GO" id="GO:0031419">
    <property type="term" value="F:cobalamin binding"/>
    <property type="evidence" value="ECO:0007669"/>
    <property type="project" value="InterPro"/>
</dbReference>
<sequence>MGSDQTLPGALEGEGAAARLFTAALLTGNYVVARSVLHAALGDGLGHIYERIVVPALEEVGTLWYENRITVADEHLASAVAQTAVASLYPLIRWPAAGPRAVVGCADPELHTFGARMLADILALDGWQTTFMGGRISTLGGLANSDLRGVRLVAVSITLEAHMPSARALIERVREQAPGAKVLAGGRAVAALPDAAQLLGADAVVASLSAAMRLARAWR</sequence>
<dbReference type="GO" id="GO:0046872">
    <property type="term" value="F:metal ion binding"/>
    <property type="evidence" value="ECO:0007669"/>
    <property type="project" value="InterPro"/>
</dbReference>
<dbReference type="InterPro" id="IPR003759">
    <property type="entry name" value="Cbl-bd_cap"/>
</dbReference>
<gene>
    <name evidence="2" type="ORF">BE17_06215</name>
</gene>
<dbReference type="Pfam" id="PF02310">
    <property type="entry name" value="B12-binding"/>
    <property type="match status" value="1"/>
</dbReference>
<dbReference type="EMBL" id="JEMB01003136">
    <property type="protein sequence ID" value="KYF75303.1"/>
    <property type="molecule type" value="Genomic_DNA"/>
</dbReference>
<dbReference type="PROSITE" id="PS51332">
    <property type="entry name" value="B12_BINDING"/>
    <property type="match status" value="1"/>
</dbReference>
<dbReference type="AlphaFoldDB" id="A0A150R5B5"/>
<evidence type="ECO:0000259" key="1">
    <source>
        <dbReference type="PROSITE" id="PS51332"/>
    </source>
</evidence>
<dbReference type="Gene3D" id="3.40.50.280">
    <property type="entry name" value="Cobalamin-binding domain"/>
    <property type="match status" value="1"/>
</dbReference>